<dbReference type="InterPro" id="IPR036551">
    <property type="entry name" value="Flavin_trans-like"/>
</dbReference>
<dbReference type="EMBL" id="PRKZ01000007">
    <property type="protein sequence ID" value="RAW48897.1"/>
    <property type="molecule type" value="Genomic_DNA"/>
</dbReference>
<protein>
    <submittedName>
        <fullName evidence="3">Dipicolinate synthase subunit B</fullName>
    </submittedName>
</protein>
<dbReference type="Proteomes" id="UP000250583">
    <property type="component" value="Unassembled WGS sequence"/>
</dbReference>
<organism evidence="3 4">
    <name type="scientific">Faecalibacterium prausnitzii</name>
    <dbReference type="NCBI Taxonomy" id="853"/>
    <lineage>
        <taxon>Bacteria</taxon>
        <taxon>Bacillati</taxon>
        <taxon>Bacillota</taxon>
        <taxon>Clostridia</taxon>
        <taxon>Eubacteriales</taxon>
        <taxon>Oscillospiraceae</taxon>
        <taxon>Faecalibacterium</taxon>
    </lineage>
</organism>
<dbReference type="Proteomes" id="UP000251634">
    <property type="component" value="Unassembled WGS sequence"/>
</dbReference>
<reference evidence="4 5" key="1">
    <citation type="submission" date="2018-02" db="EMBL/GenBank/DDBJ databases">
        <title>Complete genome sequencing of Faecalibacterium prausnitzii strains isolated from the human gut.</title>
        <authorList>
            <person name="Fitzgerald B.C."/>
            <person name="Shkoporov A.N."/>
            <person name="Ross P.R."/>
            <person name="Hill C."/>
        </authorList>
    </citation>
    <scope>NUCLEOTIDE SEQUENCE [LARGE SCALE GENOMIC DNA]</scope>
    <source>
        <strain evidence="3 4">APC923/61-1</strain>
        <strain evidence="2 5">APC942/8-14-2</strain>
    </source>
</reference>
<comment type="caution">
    <text evidence="3">The sequence shown here is derived from an EMBL/GenBank/DDBJ whole genome shotgun (WGS) entry which is preliminary data.</text>
</comment>
<dbReference type="NCBIfam" id="NF006161">
    <property type="entry name" value="PRK08305.1"/>
    <property type="match status" value="1"/>
</dbReference>
<dbReference type="AlphaFoldDB" id="A0A329U7S3"/>
<dbReference type="EMBL" id="PRLE01000008">
    <property type="protein sequence ID" value="RAW57116.1"/>
    <property type="molecule type" value="Genomic_DNA"/>
</dbReference>
<dbReference type="GO" id="GO:0003824">
    <property type="term" value="F:catalytic activity"/>
    <property type="evidence" value="ECO:0007669"/>
    <property type="project" value="InterPro"/>
</dbReference>
<name>A0A329U7S3_9FIRM</name>
<sequence length="208" mass="22281">MNEKRRCAFAVCGSFCTLETALEQAQELTARGWELLPVMSNTAARCDTRFGRAGSWRQRLEALTGHPVLDSLQAVEPLGPKNMAEALVIAPCTGSTLARLAAGLSDTPVTLAAKSLLRVGRPVVIAVSTNDGLGASGENIARLYQRKHYYFVPYGQDDPQAKPQSLKARFALLPAALDAALEGRQLQPVLCPAAGHGMSFQQGKSVVY</sequence>
<dbReference type="RefSeq" id="WP_112115986.1">
    <property type="nucleotide sequence ID" value="NZ_PRKZ01000007.1"/>
</dbReference>
<evidence type="ECO:0000313" key="2">
    <source>
        <dbReference type="EMBL" id="RAW48897.1"/>
    </source>
</evidence>
<dbReference type="Pfam" id="PF02441">
    <property type="entry name" value="Flavoprotein"/>
    <property type="match status" value="1"/>
</dbReference>
<evidence type="ECO:0000313" key="4">
    <source>
        <dbReference type="Proteomes" id="UP000250583"/>
    </source>
</evidence>
<evidence type="ECO:0000313" key="3">
    <source>
        <dbReference type="EMBL" id="RAW57116.1"/>
    </source>
</evidence>
<dbReference type="SUPFAM" id="SSF52507">
    <property type="entry name" value="Homo-oligomeric flavin-containing Cys decarboxylases, HFCD"/>
    <property type="match status" value="1"/>
</dbReference>
<dbReference type="OrthoDB" id="9792688at2"/>
<dbReference type="InterPro" id="IPR003382">
    <property type="entry name" value="Flavoprotein"/>
</dbReference>
<evidence type="ECO:0000313" key="5">
    <source>
        <dbReference type="Proteomes" id="UP000251634"/>
    </source>
</evidence>
<proteinExistence type="predicted"/>
<evidence type="ECO:0000259" key="1">
    <source>
        <dbReference type="Pfam" id="PF02441"/>
    </source>
</evidence>
<dbReference type="Gene3D" id="3.40.50.1950">
    <property type="entry name" value="Flavin prenyltransferase-like"/>
    <property type="match status" value="1"/>
</dbReference>
<gene>
    <name evidence="3" type="ORF">C4N22_11875</name>
    <name evidence="2" type="ORF">C4N25_10275</name>
</gene>
<accession>A0A329U7S3</accession>
<feature type="domain" description="Flavoprotein" evidence="1">
    <location>
        <begin position="6"/>
        <end position="166"/>
    </location>
</feature>